<dbReference type="EMBL" id="BGPR01075936">
    <property type="protein sequence ID" value="GBL58182.1"/>
    <property type="molecule type" value="Genomic_DNA"/>
</dbReference>
<dbReference type="AlphaFoldDB" id="A0A4Y1ZMX2"/>
<organism evidence="2 3">
    <name type="scientific">Araneus ventricosus</name>
    <name type="common">Orbweaver spider</name>
    <name type="synonym">Epeira ventricosa</name>
    <dbReference type="NCBI Taxonomy" id="182803"/>
    <lineage>
        <taxon>Eukaryota</taxon>
        <taxon>Metazoa</taxon>
        <taxon>Ecdysozoa</taxon>
        <taxon>Arthropoda</taxon>
        <taxon>Chelicerata</taxon>
        <taxon>Arachnida</taxon>
        <taxon>Araneae</taxon>
        <taxon>Araneomorphae</taxon>
        <taxon>Entelegynae</taxon>
        <taxon>Araneoidea</taxon>
        <taxon>Araneidae</taxon>
        <taxon>Araneus</taxon>
    </lineage>
</organism>
<accession>A0A4Y1ZMX2</accession>
<reference evidence="2 3" key="1">
    <citation type="journal article" date="2019" name="Sci. Rep.">
        <title>Orb-weaving spider Araneus ventricosus genome elucidates the spidroin gene catalogue.</title>
        <authorList>
            <person name="Kono N."/>
            <person name="Nakamura H."/>
            <person name="Ohtoshi R."/>
            <person name="Moran D.A.P."/>
            <person name="Shinohara A."/>
            <person name="Yoshida Y."/>
            <person name="Fujiwara M."/>
            <person name="Mori M."/>
            <person name="Tomita M."/>
            <person name="Arakawa K."/>
        </authorList>
    </citation>
    <scope>NUCLEOTIDE SEQUENCE [LARGE SCALE GENOMIC DNA]</scope>
</reference>
<feature type="region of interest" description="Disordered" evidence="1">
    <location>
        <begin position="59"/>
        <end position="87"/>
    </location>
</feature>
<sequence length="103" mass="11324">MKHYLLGKKPQELIDAIKKNPYSPELINLVVTRSQTKVARTEKEDGFLDSTKGRVVEEGSSTIDIDKWEKDGGNNSLNDGEGTEILPPAEVDDNAILANIKGD</sequence>
<evidence type="ECO:0000313" key="3">
    <source>
        <dbReference type="Proteomes" id="UP000499080"/>
    </source>
</evidence>
<protein>
    <submittedName>
        <fullName evidence="2">Uncharacterized protein</fullName>
    </submittedName>
</protein>
<evidence type="ECO:0000313" key="2">
    <source>
        <dbReference type="EMBL" id="GBL58182.1"/>
    </source>
</evidence>
<name>A0A4Y1ZMX2_ARAVE</name>
<dbReference type="Proteomes" id="UP000499080">
    <property type="component" value="Unassembled WGS sequence"/>
</dbReference>
<keyword evidence="3" id="KW-1185">Reference proteome</keyword>
<proteinExistence type="predicted"/>
<evidence type="ECO:0000256" key="1">
    <source>
        <dbReference type="SAM" id="MobiDB-lite"/>
    </source>
</evidence>
<gene>
    <name evidence="2" type="ORF">AVEN_106579_1</name>
</gene>
<comment type="caution">
    <text evidence="2">The sequence shown here is derived from an EMBL/GenBank/DDBJ whole genome shotgun (WGS) entry which is preliminary data.</text>
</comment>